<accession>A0ABD6BKK4</accession>
<protein>
    <submittedName>
        <fullName evidence="3">Uncharacterized protein</fullName>
    </submittedName>
</protein>
<dbReference type="EMBL" id="JBHUDI010000009">
    <property type="protein sequence ID" value="MFD1564673.1"/>
    <property type="molecule type" value="Genomic_DNA"/>
</dbReference>
<evidence type="ECO:0000313" key="4">
    <source>
        <dbReference type="Proteomes" id="UP001597076"/>
    </source>
</evidence>
<feature type="compositionally biased region" description="Polar residues" evidence="2">
    <location>
        <begin position="157"/>
        <end position="166"/>
    </location>
</feature>
<feature type="compositionally biased region" description="Acidic residues" evidence="2">
    <location>
        <begin position="229"/>
        <end position="241"/>
    </location>
</feature>
<evidence type="ECO:0000313" key="3">
    <source>
        <dbReference type="EMBL" id="MFD1564673.1"/>
    </source>
</evidence>
<dbReference type="Proteomes" id="UP001597076">
    <property type="component" value="Unassembled WGS sequence"/>
</dbReference>
<feature type="region of interest" description="Disordered" evidence="2">
    <location>
        <begin position="151"/>
        <end position="252"/>
    </location>
</feature>
<keyword evidence="4" id="KW-1185">Reference proteome</keyword>
<dbReference type="AlphaFoldDB" id="A0ABD6BKK4"/>
<keyword evidence="1" id="KW-0175">Coiled coil</keyword>
<sequence length="252" mass="27345">MTDRDDELVDAVRELTRTIEALRTELDEPRRRRQLPLRPPTPREVLRLTDEVALPAALAVLEASVRTLEAFQRGLRIVRTEEVARDRTTAAAEATSDRASALRETTLSQLDTVLAELNRAVSEGSLPADEGARELLTEARELRDDVDARLREATDRGPQSSASEPSAATGITIDIEDGPPGDAEESSDENRDDSDSAVDVDAELETLRDQYGADAEDAEDAETNGTDSTGDEPDTSDETDGSENSGDGDERP</sequence>
<organism evidence="3 4">
    <name type="scientific">Haloarchaeobius amylolyticus</name>
    <dbReference type="NCBI Taxonomy" id="1198296"/>
    <lineage>
        <taxon>Archaea</taxon>
        <taxon>Methanobacteriati</taxon>
        <taxon>Methanobacteriota</taxon>
        <taxon>Stenosarchaea group</taxon>
        <taxon>Halobacteria</taxon>
        <taxon>Halobacteriales</taxon>
        <taxon>Halorubellaceae</taxon>
        <taxon>Haloarchaeobius</taxon>
    </lineage>
</organism>
<proteinExistence type="predicted"/>
<dbReference type="RefSeq" id="WP_390288422.1">
    <property type="nucleotide sequence ID" value="NZ_JBHUDI010000009.1"/>
</dbReference>
<reference evidence="3 4" key="1">
    <citation type="journal article" date="2019" name="Int. J. Syst. Evol. Microbiol.">
        <title>The Global Catalogue of Microorganisms (GCM) 10K type strain sequencing project: providing services to taxonomists for standard genome sequencing and annotation.</title>
        <authorList>
            <consortium name="The Broad Institute Genomics Platform"/>
            <consortium name="The Broad Institute Genome Sequencing Center for Infectious Disease"/>
            <person name="Wu L."/>
            <person name="Ma J."/>
        </authorList>
    </citation>
    <scope>NUCLEOTIDE SEQUENCE [LARGE SCALE GENOMIC DNA]</scope>
    <source>
        <strain evidence="3 4">CGMCC 1.12230</strain>
    </source>
</reference>
<gene>
    <name evidence="3" type="ORF">ACFR99_14115</name>
</gene>
<feature type="coiled-coil region" evidence="1">
    <location>
        <begin position="5"/>
        <end position="32"/>
    </location>
</feature>
<name>A0ABD6BKK4_9EURY</name>
<comment type="caution">
    <text evidence="3">The sequence shown here is derived from an EMBL/GenBank/DDBJ whole genome shotgun (WGS) entry which is preliminary data.</text>
</comment>
<feature type="compositionally biased region" description="Acidic residues" evidence="2">
    <location>
        <begin position="174"/>
        <end position="204"/>
    </location>
</feature>
<evidence type="ECO:0000256" key="2">
    <source>
        <dbReference type="SAM" id="MobiDB-lite"/>
    </source>
</evidence>
<evidence type="ECO:0000256" key="1">
    <source>
        <dbReference type="SAM" id="Coils"/>
    </source>
</evidence>
<dbReference type="InterPro" id="IPR055969">
    <property type="entry name" value="DUF7547"/>
</dbReference>
<dbReference type="Pfam" id="PF24414">
    <property type="entry name" value="DUF7547"/>
    <property type="match status" value="1"/>
</dbReference>